<dbReference type="FunFam" id="1.20.120.980:FF:000003">
    <property type="entry name" value="Serine protease 16"/>
    <property type="match status" value="1"/>
</dbReference>
<keyword evidence="3 6" id="KW-0732">Signal</keyword>
<evidence type="ECO:0000256" key="5">
    <source>
        <dbReference type="ARBA" id="ARBA00023180"/>
    </source>
</evidence>
<feature type="chain" id="PRO_5034263978" evidence="6">
    <location>
        <begin position="27"/>
        <end position="501"/>
    </location>
</feature>
<dbReference type="GO" id="GO:0006508">
    <property type="term" value="P:proteolysis"/>
    <property type="evidence" value="ECO:0007669"/>
    <property type="project" value="UniProtKB-KW"/>
</dbReference>
<reference evidence="8" key="1">
    <citation type="submission" date="2025-08" db="UniProtKB">
        <authorList>
            <consortium name="RefSeq"/>
        </authorList>
    </citation>
    <scope>IDENTIFICATION</scope>
</reference>
<evidence type="ECO:0000313" key="7">
    <source>
        <dbReference type="Proteomes" id="UP000694845"/>
    </source>
</evidence>
<accession>A0A8B7Y4K6</accession>
<dbReference type="GO" id="GO:0008239">
    <property type="term" value="F:dipeptidyl-peptidase activity"/>
    <property type="evidence" value="ECO:0007669"/>
    <property type="project" value="TreeGrafter"/>
</dbReference>
<name>A0A8B7Y4K6_ACAPL</name>
<comment type="similarity">
    <text evidence="1">Belongs to the peptidase S28 family.</text>
</comment>
<dbReference type="CTD" id="10279"/>
<dbReference type="InterPro" id="IPR008758">
    <property type="entry name" value="Peptidase_S28"/>
</dbReference>
<dbReference type="SUPFAM" id="SSF53474">
    <property type="entry name" value="alpha/beta-Hydrolases"/>
    <property type="match status" value="1"/>
</dbReference>
<feature type="signal peptide" evidence="6">
    <location>
        <begin position="1"/>
        <end position="26"/>
    </location>
</feature>
<keyword evidence="2" id="KW-0645">Protease</keyword>
<dbReference type="InterPro" id="IPR029058">
    <property type="entry name" value="AB_hydrolase_fold"/>
</dbReference>
<dbReference type="Proteomes" id="UP000694845">
    <property type="component" value="Unplaced"/>
</dbReference>
<protein>
    <submittedName>
        <fullName evidence="8">Thymus-specific serine protease-like</fullName>
    </submittedName>
</protein>
<evidence type="ECO:0000256" key="3">
    <source>
        <dbReference type="ARBA" id="ARBA00022729"/>
    </source>
</evidence>
<dbReference type="GO" id="GO:0070008">
    <property type="term" value="F:serine-type exopeptidase activity"/>
    <property type="evidence" value="ECO:0007669"/>
    <property type="project" value="InterPro"/>
</dbReference>
<dbReference type="Gene3D" id="1.20.120.980">
    <property type="entry name" value="Serine carboxypeptidase S28, SKS domain"/>
    <property type="match status" value="1"/>
</dbReference>
<dbReference type="PANTHER" id="PTHR11010:SF117">
    <property type="entry name" value="SERINE PROTEASE 16"/>
    <property type="match status" value="1"/>
</dbReference>
<evidence type="ECO:0000256" key="4">
    <source>
        <dbReference type="ARBA" id="ARBA00022801"/>
    </source>
</evidence>
<dbReference type="InterPro" id="IPR042269">
    <property type="entry name" value="Ser_carbopepase_S28_SKS"/>
</dbReference>
<evidence type="ECO:0000256" key="2">
    <source>
        <dbReference type="ARBA" id="ARBA00022670"/>
    </source>
</evidence>
<dbReference type="GeneID" id="110977901"/>
<dbReference type="Gene3D" id="3.40.50.1820">
    <property type="entry name" value="alpha/beta hydrolase"/>
    <property type="match status" value="1"/>
</dbReference>
<dbReference type="KEGG" id="aplc:110977901"/>
<dbReference type="AlphaFoldDB" id="A0A8B7Y4K6"/>
<evidence type="ECO:0000313" key="8">
    <source>
        <dbReference type="RefSeq" id="XP_022088124.1"/>
    </source>
</evidence>
<gene>
    <name evidence="8" type="primary">LOC110977901</name>
</gene>
<keyword evidence="5" id="KW-0325">Glycoprotein</keyword>
<organism evidence="7 8">
    <name type="scientific">Acanthaster planci</name>
    <name type="common">Crown-of-thorns starfish</name>
    <dbReference type="NCBI Taxonomy" id="133434"/>
    <lineage>
        <taxon>Eukaryota</taxon>
        <taxon>Metazoa</taxon>
        <taxon>Echinodermata</taxon>
        <taxon>Eleutherozoa</taxon>
        <taxon>Asterozoa</taxon>
        <taxon>Asteroidea</taxon>
        <taxon>Valvatacea</taxon>
        <taxon>Valvatida</taxon>
        <taxon>Acanthasteridae</taxon>
        <taxon>Acanthaster</taxon>
    </lineage>
</organism>
<evidence type="ECO:0000256" key="6">
    <source>
        <dbReference type="SAM" id="SignalP"/>
    </source>
</evidence>
<dbReference type="RefSeq" id="XP_022088124.1">
    <property type="nucleotide sequence ID" value="XM_022232432.1"/>
</dbReference>
<sequence>MQSAMAPRLRLLALVLLSFFVSFAWSLPRFLHGRPRGGMLGAPARQSDGPLPPDQWLEQKLDHFNDADLRTWKQRYFVNATFFKTGGPVFLMIGGEGTANPIWMVEGTWVVMAKRLGALCLMLEHRFYGKSHPTPDISVDSLRFLSSEQALADLAYFRQSMAMKMNLTYSKWISFGGSYPGSLSAWFRLKYPHLVDGAVATSGPLLAQVDFTGYVSVVRDSLATSPQGGACNTNIMEATQQVESLLQHRVGWEDLTKLFKICKPLNASNTNDVSNFFESIAGNFFGVVQYNKDNRAFEGAVGTNITIDTLCGIMCNTSIGQPLDRYAAVNSLLLETYGENCLDISYDDMISEMRETSWESSASEGGRQWVYQTCTEFGFFQTSDGKDQPFGHHFPVSFSLQQCSDIYGKQFNKTTLDQGIAHTNTNYGAKGIRATKVIFPNGSIDPWHYLGITKDISPTERAVYIQGTAHCANMYPELPSDPPQLRQARDTIFKAVEEWVQ</sequence>
<evidence type="ECO:0000256" key="1">
    <source>
        <dbReference type="ARBA" id="ARBA00011079"/>
    </source>
</evidence>
<keyword evidence="7" id="KW-1185">Reference proteome</keyword>
<dbReference type="PANTHER" id="PTHR11010">
    <property type="entry name" value="PROTEASE S28 PRO-X CARBOXYPEPTIDASE-RELATED"/>
    <property type="match status" value="1"/>
</dbReference>
<dbReference type="OrthoDB" id="1735038at2759"/>
<dbReference type="OMA" id="HYAEHFG"/>
<dbReference type="Pfam" id="PF05577">
    <property type="entry name" value="Peptidase_S28"/>
    <property type="match status" value="1"/>
</dbReference>
<proteinExistence type="inferred from homology"/>
<keyword evidence="4" id="KW-0378">Hydrolase</keyword>